<evidence type="ECO:0000313" key="3">
    <source>
        <dbReference type="Proteomes" id="UP000887013"/>
    </source>
</evidence>
<feature type="compositionally biased region" description="Polar residues" evidence="1">
    <location>
        <begin position="64"/>
        <end position="74"/>
    </location>
</feature>
<evidence type="ECO:0000256" key="1">
    <source>
        <dbReference type="SAM" id="MobiDB-lite"/>
    </source>
</evidence>
<feature type="region of interest" description="Disordered" evidence="1">
    <location>
        <begin position="64"/>
        <end position="89"/>
    </location>
</feature>
<keyword evidence="3" id="KW-1185">Reference proteome</keyword>
<proteinExistence type="predicted"/>
<name>A0A8X6MBJ7_NEPPI</name>
<evidence type="ECO:0000313" key="2">
    <source>
        <dbReference type="EMBL" id="GFS42049.1"/>
    </source>
</evidence>
<dbReference type="AlphaFoldDB" id="A0A8X6MBJ7"/>
<comment type="caution">
    <text evidence="2">The sequence shown here is derived from an EMBL/GenBank/DDBJ whole genome shotgun (WGS) entry which is preliminary data.</text>
</comment>
<feature type="region of interest" description="Disordered" evidence="1">
    <location>
        <begin position="1"/>
        <end position="40"/>
    </location>
</feature>
<feature type="compositionally biased region" description="Polar residues" evidence="1">
    <location>
        <begin position="15"/>
        <end position="32"/>
    </location>
</feature>
<protein>
    <submittedName>
        <fullName evidence="2">Uncharacterized protein</fullName>
    </submittedName>
</protein>
<organism evidence="2 3">
    <name type="scientific">Nephila pilipes</name>
    <name type="common">Giant wood spider</name>
    <name type="synonym">Nephila maculata</name>
    <dbReference type="NCBI Taxonomy" id="299642"/>
    <lineage>
        <taxon>Eukaryota</taxon>
        <taxon>Metazoa</taxon>
        <taxon>Ecdysozoa</taxon>
        <taxon>Arthropoda</taxon>
        <taxon>Chelicerata</taxon>
        <taxon>Arachnida</taxon>
        <taxon>Araneae</taxon>
        <taxon>Araneomorphae</taxon>
        <taxon>Entelegynae</taxon>
        <taxon>Araneoidea</taxon>
        <taxon>Nephilidae</taxon>
        <taxon>Nephila</taxon>
    </lineage>
</organism>
<dbReference type="EMBL" id="BMAW01043970">
    <property type="protein sequence ID" value="GFS42049.1"/>
    <property type="molecule type" value="Genomic_DNA"/>
</dbReference>
<gene>
    <name evidence="2" type="ORF">NPIL_380981</name>
</gene>
<sequence length="89" mass="9782">MELNCEEINEKKSNSARTLHTDTLLSSSQRNSPHLDGNPVNEINEVFVEEYSIEWHDAIGNHQQCTSDANNMGVTPQIDATRIGGSGSP</sequence>
<accession>A0A8X6MBJ7</accession>
<reference evidence="2" key="1">
    <citation type="submission" date="2020-08" db="EMBL/GenBank/DDBJ databases">
        <title>Multicomponent nature underlies the extraordinary mechanical properties of spider dragline silk.</title>
        <authorList>
            <person name="Kono N."/>
            <person name="Nakamura H."/>
            <person name="Mori M."/>
            <person name="Yoshida Y."/>
            <person name="Ohtoshi R."/>
            <person name="Malay A.D."/>
            <person name="Moran D.A.P."/>
            <person name="Tomita M."/>
            <person name="Numata K."/>
            <person name="Arakawa K."/>
        </authorList>
    </citation>
    <scope>NUCLEOTIDE SEQUENCE</scope>
</reference>
<dbReference type="Proteomes" id="UP000887013">
    <property type="component" value="Unassembled WGS sequence"/>
</dbReference>